<reference evidence="1 2" key="1">
    <citation type="submission" date="2016-03" db="EMBL/GenBank/DDBJ databases">
        <title>EvidentialGene: Evidence-directed Construction of Genes on Genomes.</title>
        <authorList>
            <person name="Gilbert D.G."/>
            <person name="Choi J.-H."/>
            <person name="Mockaitis K."/>
            <person name="Colbourne J."/>
            <person name="Pfrender M."/>
        </authorList>
    </citation>
    <scope>NUCLEOTIDE SEQUENCE [LARGE SCALE GENOMIC DNA]</scope>
    <source>
        <strain evidence="1 2">Xinb3</strain>
        <tissue evidence="1">Complete organism</tissue>
    </source>
</reference>
<accession>A0A165A708</accession>
<evidence type="ECO:0000313" key="2">
    <source>
        <dbReference type="Proteomes" id="UP000076858"/>
    </source>
</evidence>
<organism evidence="1 2">
    <name type="scientific">Daphnia magna</name>
    <dbReference type="NCBI Taxonomy" id="35525"/>
    <lineage>
        <taxon>Eukaryota</taxon>
        <taxon>Metazoa</taxon>
        <taxon>Ecdysozoa</taxon>
        <taxon>Arthropoda</taxon>
        <taxon>Crustacea</taxon>
        <taxon>Branchiopoda</taxon>
        <taxon>Diplostraca</taxon>
        <taxon>Cladocera</taxon>
        <taxon>Anomopoda</taxon>
        <taxon>Daphniidae</taxon>
        <taxon>Daphnia</taxon>
    </lineage>
</organism>
<gene>
    <name evidence="1" type="ORF">APZ42_016856</name>
</gene>
<dbReference type="Proteomes" id="UP000076858">
    <property type="component" value="Unassembled WGS sequence"/>
</dbReference>
<dbReference type="EMBL" id="LRGB01000642">
    <property type="protein sequence ID" value="KZS17249.1"/>
    <property type="molecule type" value="Genomic_DNA"/>
</dbReference>
<proteinExistence type="predicted"/>
<evidence type="ECO:0000313" key="1">
    <source>
        <dbReference type="EMBL" id="KZS17249.1"/>
    </source>
</evidence>
<keyword evidence="2" id="KW-1185">Reference proteome</keyword>
<dbReference type="AlphaFoldDB" id="A0A165A708"/>
<protein>
    <submittedName>
        <fullName evidence="1">Uncharacterized protein</fullName>
    </submittedName>
</protein>
<sequence length="51" mass="5508">MGFVSASFGHVLQLEGLRSSIALMDTVSTRRIVQRTSFLTESGGVVRHCAV</sequence>
<comment type="caution">
    <text evidence="1">The sequence shown here is derived from an EMBL/GenBank/DDBJ whole genome shotgun (WGS) entry which is preliminary data.</text>
</comment>
<name>A0A165A708_9CRUS</name>